<dbReference type="STRING" id="5643.A0A060STK2"/>
<feature type="compositionally biased region" description="Acidic residues" evidence="5">
    <location>
        <begin position="1094"/>
        <end position="1106"/>
    </location>
</feature>
<evidence type="ECO:0000256" key="5">
    <source>
        <dbReference type="SAM" id="MobiDB-lite"/>
    </source>
</evidence>
<dbReference type="OrthoDB" id="342281at2759"/>
<feature type="compositionally biased region" description="Basic and acidic residues" evidence="5">
    <location>
        <begin position="1"/>
        <end position="11"/>
    </location>
</feature>
<feature type="compositionally biased region" description="Low complexity" evidence="5">
    <location>
        <begin position="458"/>
        <end position="469"/>
    </location>
</feature>
<dbReference type="InterPro" id="IPR012919">
    <property type="entry name" value="SUN_dom"/>
</dbReference>
<name>A0A060STK2_PYCCI</name>
<keyword evidence="4" id="KW-0472">Membrane</keyword>
<feature type="compositionally biased region" description="Polar residues" evidence="5">
    <location>
        <begin position="375"/>
        <end position="401"/>
    </location>
</feature>
<evidence type="ECO:0000259" key="6">
    <source>
        <dbReference type="PROSITE" id="PS51469"/>
    </source>
</evidence>
<feature type="compositionally biased region" description="Polar residues" evidence="5">
    <location>
        <begin position="37"/>
        <end position="55"/>
    </location>
</feature>
<feature type="domain" description="SUN" evidence="6">
    <location>
        <begin position="83"/>
        <end position="314"/>
    </location>
</feature>
<keyword evidence="8" id="KW-1185">Reference proteome</keyword>
<feature type="region of interest" description="Disordered" evidence="5">
    <location>
        <begin position="964"/>
        <end position="985"/>
    </location>
</feature>
<accession>A0A060STK2</accession>
<feature type="region of interest" description="Disordered" evidence="5">
    <location>
        <begin position="1035"/>
        <end position="1106"/>
    </location>
</feature>
<feature type="compositionally biased region" description="Basic and acidic residues" evidence="5">
    <location>
        <begin position="1331"/>
        <end position="1345"/>
    </location>
</feature>
<evidence type="ECO:0000256" key="2">
    <source>
        <dbReference type="ARBA" id="ARBA00022692"/>
    </source>
</evidence>
<evidence type="ECO:0000256" key="1">
    <source>
        <dbReference type="ARBA" id="ARBA00004370"/>
    </source>
</evidence>
<keyword evidence="3" id="KW-1133">Transmembrane helix</keyword>
<evidence type="ECO:0000256" key="3">
    <source>
        <dbReference type="ARBA" id="ARBA00022989"/>
    </source>
</evidence>
<protein>
    <recommendedName>
        <fullName evidence="6">SUN domain-containing protein</fullName>
    </recommendedName>
</protein>
<dbReference type="Proteomes" id="UP000029665">
    <property type="component" value="Unassembled WGS sequence"/>
</dbReference>
<dbReference type="PANTHER" id="PTHR12911">
    <property type="entry name" value="SAD1/UNC-84-LIKE PROTEIN-RELATED"/>
    <property type="match status" value="1"/>
</dbReference>
<feature type="compositionally biased region" description="Polar residues" evidence="5">
    <location>
        <begin position="410"/>
        <end position="419"/>
    </location>
</feature>
<dbReference type="HOGENOM" id="CLU_254552_0_0_1"/>
<feature type="compositionally biased region" description="Basic residues" evidence="5">
    <location>
        <begin position="1066"/>
        <end position="1075"/>
    </location>
</feature>
<dbReference type="GO" id="GO:0043495">
    <property type="term" value="F:protein-membrane adaptor activity"/>
    <property type="evidence" value="ECO:0007669"/>
    <property type="project" value="TreeGrafter"/>
</dbReference>
<dbReference type="InterPro" id="IPR045119">
    <property type="entry name" value="SUN1-5"/>
</dbReference>
<dbReference type="PROSITE" id="PS51469">
    <property type="entry name" value="SUN"/>
    <property type="match status" value="1"/>
</dbReference>
<comment type="subcellular location">
    <subcellularLocation>
        <location evidence="1">Membrane</location>
    </subcellularLocation>
</comment>
<evidence type="ECO:0000256" key="4">
    <source>
        <dbReference type="ARBA" id="ARBA00023136"/>
    </source>
</evidence>
<organism evidence="7 8">
    <name type="scientific">Pycnoporus cinnabarinus</name>
    <name type="common">Cinnabar-red polypore</name>
    <name type="synonym">Trametes cinnabarina</name>
    <dbReference type="NCBI Taxonomy" id="5643"/>
    <lineage>
        <taxon>Eukaryota</taxon>
        <taxon>Fungi</taxon>
        <taxon>Dikarya</taxon>
        <taxon>Basidiomycota</taxon>
        <taxon>Agaricomycotina</taxon>
        <taxon>Agaricomycetes</taxon>
        <taxon>Polyporales</taxon>
        <taxon>Polyporaceae</taxon>
        <taxon>Trametes</taxon>
    </lineage>
</organism>
<dbReference type="EMBL" id="CCBP010000455">
    <property type="protein sequence ID" value="CDO77466.1"/>
    <property type="molecule type" value="Genomic_DNA"/>
</dbReference>
<feature type="region of interest" description="Disordered" evidence="5">
    <location>
        <begin position="809"/>
        <end position="856"/>
    </location>
</feature>
<feature type="region of interest" description="Disordered" evidence="5">
    <location>
        <begin position="1331"/>
        <end position="1351"/>
    </location>
</feature>
<feature type="compositionally biased region" description="Polar residues" evidence="5">
    <location>
        <begin position="809"/>
        <end position="818"/>
    </location>
</feature>
<feature type="compositionally biased region" description="Basic residues" evidence="5">
    <location>
        <begin position="25"/>
        <end position="34"/>
    </location>
</feature>
<dbReference type="OMA" id="MIDDESM"/>
<dbReference type="Gene3D" id="2.60.120.260">
    <property type="entry name" value="Galactose-binding domain-like"/>
    <property type="match status" value="1"/>
</dbReference>
<gene>
    <name evidence="7" type="ORF">BN946_scf184881.g10</name>
</gene>
<feature type="region of interest" description="Disordered" evidence="5">
    <location>
        <begin position="337"/>
        <end position="477"/>
    </location>
</feature>
<reference evidence="7" key="1">
    <citation type="submission" date="2014-01" db="EMBL/GenBank/DDBJ databases">
        <title>The genome of the white-rot fungus Pycnoporus cinnabarinus: a basidiomycete model with a versatile arsenal for lignocellulosic biomass breakdown.</title>
        <authorList>
            <person name="Levasseur A."/>
            <person name="Lomascolo A."/>
            <person name="Ruiz-Duenas F.J."/>
            <person name="Uzan E."/>
            <person name="Piumi F."/>
            <person name="Kues U."/>
            <person name="Ram A.F.J."/>
            <person name="Murat C."/>
            <person name="Haon M."/>
            <person name="Benoit I."/>
            <person name="Arfi Y."/>
            <person name="Chevret D."/>
            <person name="Drula E."/>
            <person name="Kwon M.J."/>
            <person name="Gouret P."/>
            <person name="Lesage-Meessen L."/>
            <person name="Lombard V."/>
            <person name="Mariette J."/>
            <person name="Noirot C."/>
            <person name="Park J."/>
            <person name="Patyshakuliyeva A."/>
            <person name="Wieneger R.A.B."/>
            <person name="Wosten H.A.B."/>
            <person name="Martin F."/>
            <person name="Coutinho P.M."/>
            <person name="de Vries R."/>
            <person name="Martinez A.T."/>
            <person name="Klopp C."/>
            <person name="Pontarotti P."/>
            <person name="Henrissat B."/>
            <person name="Record E."/>
        </authorList>
    </citation>
    <scope>NUCLEOTIDE SEQUENCE [LARGE SCALE GENOMIC DNA]</scope>
    <source>
        <strain evidence="7">BRFM137</strain>
    </source>
</reference>
<proteinExistence type="predicted"/>
<evidence type="ECO:0000313" key="8">
    <source>
        <dbReference type="Proteomes" id="UP000029665"/>
    </source>
</evidence>
<evidence type="ECO:0000313" key="7">
    <source>
        <dbReference type="EMBL" id="CDO77466.1"/>
    </source>
</evidence>
<dbReference type="PANTHER" id="PTHR12911:SF8">
    <property type="entry name" value="KLAROID PROTEIN-RELATED"/>
    <property type="match status" value="1"/>
</dbReference>
<dbReference type="GO" id="GO:0034993">
    <property type="term" value="C:meiotic nuclear membrane microtubule tethering complex"/>
    <property type="evidence" value="ECO:0007669"/>
    <property type="project" value="TreeGrafter"/>
</dbReference>
<dbReference type="Pfam" id="PF07738">
    <property type="entry name" value="Sad1_UNC"/>
    <property type="match status" value="1"/>
</dbReference>
<comment type="caution">
    <text evidence="7">The sequence shown here is derived from an EMBL/GenBank/DDBJ whole genome shotgun (WGS) entry which is preliminary data.</text>
</comment>
<sequence>MAGPFDPERWVYESPSGNLLEPRSRTKSQNRRRTIPATANPQDDGSPNRSSRNTLATSSIGPSFISSLCGVIAAVAICVCIQRFLQVPSSTSSTVTNGLDIEPHVKAYVENAIARALRDPVGLRDYALFADGARVISELTTPAGDRDVGRFPRPHSPEIALVDDIRIGSCWFFSGDQAQLGLQLSNIIYPTYVTIDHIPAEIAADAGASPHKMILWGAVDGSANERRLGHLSHDPTFSPSLGRVAPTITHGYRYVALASFEYDIWASSHVQTFSVYPHIRSAKLDFGVMVLEILGNWGANGTCLYRPAAADLDGQVPGPTQSVLKQKRRINGKFAHTIENVKSMRTGEQDANAPPLELSPEYDKSLRNRWRRTTKAQAPSTSSADNPSNMSSGSIPGQSSADGPMPPKNGESTAPTAHTTRFGARPLPKRPFPHVPKLAATGMRESTPAPLASTSLVPTGPGPLSSTPSPANPSALASVAPVTSTPLLGPTLSQATPDIPSAILTAMPRQSPSHTPTTTPSASRYVSYASTLSTPTHVPGQLALHTPATYPSTSPPYSAQAAPVAASATDDNVSMEDSPALPSANLASTATQAARNMTRYSTQPAYPFLIRQESAATPSAGAQAAVTFVPRALTPAPLADVALPPLASTSFNVETRHTFPLDDPMLPIPADRIIGGTASTEISPPMMASPSAMGGNPPVASLAIDSDDPMEYMQAAVDASPSSTMTGVEQSHPAHAFNTKGLLQAVCEMYMVNVKPNVVLTETEAAFWWTQLNEAERRETLAHYSRVQAQRLVAAQESSFASMSTAHLQAMRQSSISQGGPPMAHQPQSQGAQPPTQCLPSKDFTASQQPCAPSFPDNRMVLQPQPTIVAQPGTVSVQDQGAAAVHPPSWGALPVAASPEQMSPPSPVLPYDNIDIEIDAALQEVSSSTEGKGKARDLQMPTAMPVDAVPSPHDYDIPECTPPVPRPFAEEHPQYPGKSRSPEQGSVNVDMMLLFLQKLDSHAEVMQKQAQFAHSLMNELQGLRTEFTDFKEFQTSLRSEDAGPGPRRRSPPLSAREKKLTNPSLRVRRRAKKTREKAARQAGTTVAALPNNDGDADDEDTMDVDEGLDDDAHMRRLKARVRNLLESMLDIPDWSKAESLYPTLTQEEVTQYLERTGEFVCTEDNFYVDFERSWKKFALNKEARQVFIDKYLKSVAGGAYLSNPTPPHLLTPETIGEVLDNHMTYCRQRWRRSVKPLDGDVAEQRAKRSAQRSRQRTLHESRIVTLRRHGHRRHLRLFALLEPVHMSGDETDGPEKKHPSVFRITIARWQSEAFRNFLWAIDAQYRADWEHPRERRRTPGNEPRVRVLPAGGTDSATECVAPIGLPRNCYDEGWLASLSAPTVRELDIQEVVYDFSL</sequence>
<feature type="compositionally biased region" description="Polar residues" evidence="5">
    <location>
        <begin position="826"/>
        <end position="851"/>
    </location>
</feature>
<keyword evidence="2" id="KW-0812">Transmembrane</keyword>
<feature type="region of interest" description="Disordered" evidence="5">
    <location>
        <begin position="1"/>
        <end position="55"/>
    </location>
</feature>